<accession>A0A7L7L6B6</accession>
<dbReference type="KEGG" id="add:HUW48_07570"/>
<keyword evidence="2" id="KW-1185">Reference proteome</keyword>
<dbReference type="InterPro" id="IPR025255">
    <property type="entry name" value="DUF4202"/>
</dbReference>
<dbReference type="Pfam" id="PF13875">
    <property type="entry name" value="DUF4202"/>
    <property type="match status" value="1"/>
</dbReference>
<name>A0A7L7L6B6_9BACT</name>
<organism evidence="1 2">
    <name type="scientific">Adhaeribacter radiodurans</name>
    <dbReference type="NCBI Taxonomy" id="2745197"/>
    <lineage>
        <taxon>Bacteria</taxon>
        <taxon>Pseudomonadati</taxon>
        <taxon>Bacteroidota</taxon>
        <taxon>Cytophagia</taxon>
        <taxon>Cytophagales</taxon>
        <taxon>Hymenobacteraceae</taxon>
        <taxon>Adhaeribacter</taxon>
    </lineage>
</organism>
<dbReference type="PANTHER" id="PTHR41729">
    <property type="entry name" value="GLUTAMYL-TRNA SYNTHETASE"/>
    <property type="match status" value="1"/>
</dbReference>
<dbReference type="PANTHER" id="PTHR41729:SF1">
    <property type="entry name" value="GLUTAMYL-TRNA SYNTHETASE"/>
    <property type="match status" value="1"/>
</dbReference>
<dbReference type="Proteomes" id="UP000514509">
    <property type="component" value="Chromosome"/>
</dbReference>
<evidence type="ECO:0000313" key="2">
    <source>
        <dbReference type="Proteomes" id="UP000514509"/>
    </source>
</evidence>
<dbReference type="EMBL" id="CP055153">
    <property type="protein sequence ID" value="QMU27909.1"/>
    <property type="molecule type" value="Genomic_DNA"/>
</dbReference>
<evidence type="ECO:0000313" key="1">
    <source>
        <dbReference type="EMBL" id="QMU27909.1"/>
    </source>
</evidence>
<reference evidence="1 2" key="1">
    <citation type="submission" date="2020-08" db="EMBL/GenBank/DDBJ databases">
        <title>Adhaeribacter dokdonensis sp. nov., isolated from the rhizosphere of Elymus tsukushiensis, a plant native to the Dokdo Islands, Republic of Korea.</title>
        <authorList>
            <person name="Ghim S.Y."/>
        </authorList>
    </citation>
    <scope>NUCLEOTIDE SEQUENCE [LARGE SCALE GENOMIC DNA]</scope>
    <source>
        <strain evidence="1 2">KUDC8001</strain>
    </source>
</reference>
<proteinExistence type="predicted"/>
<dbReference type="RefSeq" id="WP_182415099.1">
    <property type="nucleotide sequence ID" value="NZ_CP055153.1"/>
</dbReference>
<dbReference type="AlphaFoldDB" id="A0A7L7L6B6"/>
<protein>
    <submittedName>
        <fullName evidence="1">DUF4202 domain-containing protein</fullName>
    </submittedName>
</protein>
<sequence length="199" mass="23472">MVKDQKRFNAAIARFDALNSEDPNTEIYNDKIYPKELLYAQRMTEWLFKVEPNPSEALQLAVRCQHLRRWTIPRREYSMDLAGYNKWRNTLRKYHADLAGQELQEVGYNPEIIDRVQFLVLKRQLKIDPEVQLLEDIVCLVFLENYFLDFARQHEEEKVVDIVQKTWRKMTTRGQQIALTLPMSDEAKQLVGKALAGSL</sequence>
<gene>
    <name evidence="1" type="ORF">HUW48_07570</name>
</gene>